<evidence type="ECO:0000256" key="7">
    <source>
        <dbReference type="SAM" id="Phobius"/>
    </source>
</evidence>
<evidence type="ECO:0000313" key="8">
    <source>
        <dbReference type="EMBL" id="SLN42334.1"/>
    </source>
</evidence>
<dbReference type="Gene3D" id="1.20.1530.10">
    <property type="entry name" value="Na+/H+ antiporter like domain"/>
    <property type="match status" value="1"/>
</dbReference>
<keyword evidence="4 7" id="KW-0812">Transmembrane</keyword>
<feature type="transmembrane region" description="Helical" evidence="7">
    <location>
        <begin position="57"/>
        <end position="78"/>
    </location>
</feature>
<keyword evidence="9" id="KW-1185">Reference proteome</keyword>
<name>A0A1Y5SJL1_9RHOB</name>
<keyword evidence="5 7" id="KW-1133">Transmembrane helix</keyword>
<comment type="subcellular location">
    <subcellularLocation>
        <location evidence="1">Cell inner membrane</location>
        <topology evidence="1">Multi-pass membrane protein</topology>
    </subcellularLocation>
</comment>
<organism evidence="8 9">
    <name type="scientific">Pacificibacter marinus</name>
    <dbReference type="NCBI Taxonomy" id="658057"/>
    <lineage>
        <taxon>Bacteria</taxon>
        <taxon>Pseudomonadati</taxon>
        <taxon>Pseudomonadota</taxon>
        <taxon>Alphaproteobacteria</taxon>
        <taxon>Rhodobacterales</taxon>
        <taxon>Roseobacteraceae</taxon>
        <taxon>Pacificibacter</taxon>
    </lineage>
</organism>
<evidence type="ECO:0000256" key="1">
    <source>
        <dbReference type="ARBA" id="ARBA00004429"/>
    </source>
</evidence>
<dbReference type="AlphaFoldDB" id="A0A1Y5SJL1"/>
<reference evidence="8 9" key="1">
    <citation type="submission" date="2017-03" db="EMBL/GenBank/DDBJ databases">
        <authorList>
            <person name="Afonso C.L."/>
            <person name="Miller P.J."/>
            <person name="Scott M.A."/>
            <person name="Spackman E."/>
            <person name="Goraichik I."/>
            <person name="Dimitrov K.M."/>
            <person name="Suarez D.L."/>
            <person name="Swayne D.E."/>
        </authorList>
    </citation>
    <scope>NUCLEOTIDE SEQUENCE [LARGE SCALE GENOMIC DNA]</scope>
    <source>
        <strain evidence="8 9">CECT 7971</strain>
    </source>
</reference>
<dbReference type="InterPro" id="IPR023171">
    <property type="entry name" value="Na/H_antiporter_dom_sf"/>
</dbReference>
<evidence type="ECO:0000313" key="9">
    <source>
        <dbReference type="Proteomes" id="UP000193307"/>
    </source>
</evidence>
<dbReference type="Proteomes" id="UP000193307">
    <property type="component" value="Unassembled WGS sequence"/>
</dbReference>
<keyword evidence="3" id="KW-1003">Cell membrane</keyword>
<dbReference type="GO" id="GO:0015385">
    <property type="term" value="F:sodium:proton antiporter activity"/>
    <property type="evidence" value="ECO:0007669"/>
    <property type="project" value="TreeGrafter"/>
</dbReference>
<evidence type="ECO:0000256" key="6">
    <source>
        <dbReference type="ARBA" id="ARBA00023136"/>
    </source>
</evidence>
<dbReference type="GO" id="GO:0006885">
    <property type="term" value="P:regulation of pH"/>
    <property type="evidence" value="ECO:0007669"/>
    <property type="project" value="InterPro"/>
</dbReference>
<dbReference type="GO" id="GO:0005886">
    <property type="term" value="C:plasma membrane"/>
    <property type="evidence" value="ECO:0007669"/>
    <property type="project" value="UniProtKB-SubCell"/>
</dbReference>
<dbReference type="STRING" id="658057.SAMN04488032_10467"/>
<gene>
    <name evidence="8" type="primary">nhaA_2</name>
    <name evidence="8" type="ORF">PAM7971_02010</name>
</gene>
<evidence type="ECO:0000256" key="4">
    <source>
        <dbReference type="ARBA" id="ARBA00022692"/>
    </source>
</evidence>
<dbReference type="InterPro" id="IPR004670">
    <property type="entry name" value="NhaA"/>
</dbReference>
<evidence type="ECO:0000256" key="5">
    <source>
        <dbReference type="ARBA" id="ARBA00022989"/>
    </source>
</evidence>
<dbReference type="Pfam" id="PF06965">
    <property type="entry name" value="Na_H_antiport_1"/>
    <property type="match status" value="1"/>
</dbReference>
<dbReference type="EMBL" id="FWFW01000005">
    <property type="protein sequence ID" value="SLN42334.1"/>
    <property type="molecule type" value="Genomic_DNA"/>
</dbReference>
<feature type="transmembrane region" description="Helical" evidence="7">
    <location>
        <begin position="90"/>
        <end position="114"/>
    </location>
</feature>
<dbReference type="PANTHER" id="PTHR30341">
    <property type="entry name" value="SODIUM ION/PROTON ANTIPORTER NHAA-RELATED"/>
    <property type="match status" value="1"/>
</dbReference>
<evidence type="ECO:0000256" key="3">
    <source>
        <dbReference type="ARBA" id="ARBA00022475"/>
    </source>
</evidence>
<keyword evidence="6 7" id="KW-0472">Membrane</keyword>
<dbReference type="RefSeq" id="WP_085849143.1">
    <property type="nucleotide sequence ID" value="NZ_FNZV01000004.1"/>
</dbReference>
<accession>A0A1Y5SJL1</accession>
<sequence length="177" mass="19144">MFSATAAMMVARVPTSLKVFLPTLAILDDLVRCHHSLFIPMKDKWGKSTLHSLEHALSPYVLFGIVPIFAFANAGVVFESITFSNLFDPLPLGVAAGLILGKQIGVFGMTSILVKTGVARKPFGAGHMTDRVHDSFASPSNAKSQFASDAINYPKSSKWLVVQARSPCPKNPTEKEI</sequence>
<protein>
    <recommendedName>
        <fullName evidence="2">Putative Na(+)/H(+) antiporter NhaA homolog</fullName>
    </recommendedName>
</protein>
<proteinExistence type="predicted"/>
<evidence type="ECO:0000256" key="2">
    <source>
        <dbReference type="ARBA" id="ARBA00015550"/>
    </source>
</evidence>
<dbReference type="PANTHER" id="PTHR30341:SF0">
    <property type="entry name" value="NA(+)_H(+) ANTIPORTER NHAA"/>
    <property type="match status" value="1"/>
</dbReference>
<dbReference type="OrthoDB" id="9808135at2"/>